<evidence type="ECO:0000256" key="1">
    <source>
        <dbReference type="SAM" id="MobiDB-lite"/>
    </source>
</evidence>
<accession>K0YQL2</accession>
<dbReference type="HOGENOM" id="CLU_1559679_0_0_11"/>
<protein>
    <submittedName>
        <fullName evidence="3">Uncharacterized protein</fullName>
    </submittedName>
</protein>
<keyword evidence="2" id="KW-0812">Transmembrane</keyword>
<name>K0YQL2_9ACTO</name>
<proteinExistence type="predicted"/>
<dbReference type="PROSITE" id="PS51257">
    <property type="entry name" value="PROKAR_LIPOPROTEIN"/>
    <property type="match status" value="1"/>
</dbReference>
<feature type="transmembrane region" description="Helical" evidence="2">
    <location>
        <begin position="21"/>
        <end position="54"/>
    </location>
</feature>
<keyword evidence="4" id="KW-1185">Reference proteome</keyword>
<gene>
    <name evidence="3" type="ORF">HMPREF9241_01297</name>
</gene>
<feature type="compositionally biased region" description="Pro residues" evidence="1">
    <location>
        <begin position="119"/>
        <end position="130"/>
    </location>
</feature>
<keyword evidence="2" id="KW-1133">Transmembrane helix</keyword>
<evidence type="ECO:0000313" key="3">
    <source>
        <dbReference type="EMBL" id="EJZ85753.1"/>
    </source>
</evidence>
<dbReference type="Proteomes" id="UP000003994">
    <property type="component" value="Unassembled WGS sequence"/>
</dbReference>
<dbReference type="EMBL" id="AGWQ01000007">
    <property type="protein sequence ID" value="EJZ85753.1"/>
    <property type="molecule type" value="Genomic_DNA"/>
</dbReference>
<sequence>MRASVQRTSKGRHPRQGVAAFSLFVCACSWLFACLFVVFACLFVVFACLFVGAASTADTEYTVKGSVSGHFAALASKSAATGGRDIQFKFTWTGEQTPEGADAKTQVGITYTVKYKPAPAGPNNPTPSDPPNTNNSRPRKIAKTGFNGTLVGGLGILCLVADVCAVRQKCD</sequence>
<evidence type="ECO:0000313" key="4">
    <source>
        <dbReference type="Proteomes" id="UP000003994"/>
    </source>
</evidence>
<feature type="region of interest" description="Disordered" evidence="1">
    <location>
        <begin position="117"/>
        <end position="141"/>
    </location>
</feature>
<comment type="caution">
    <text evidence="3">The sequence shown here is derived from an EMBL/GenBank/DDBJ whole genome shotgun (WGS) entry which is preliminary data.</text>
</comment>
<keyword evidence="2" id="KW-0472">Membrane</keyword>
<evidence type="ECO:0000256" key="2">
    <source>
        <dbReference type="SAM" id="Phobius"/>
    </source>
</evidence>
<dbReference type="PATRIC" id="fig|883077.3.peg.1311"/>
<reference evidence="3 4" key="1">
    <citation type="submission" date="2012-07" db="EMBL/GenBank/DDBJ databases">
        <title>The Genome Sequence of Actinomyces turicensis ACS-279-V-COL4.</title>
        <authorList>
            <consortium name="The Broad Institute Genome Sequencing Platform"/>
            <person name="Earl A."/>
            <person name="Ward D."/>
            <person name="Feldgarden M."/>
            <person name="Gevers D."/>
            <person name="Saerens B."/>
            <person name="Vaneechoutte M."/>
            <person name="Walker B."/>
            <person name="Young S.K."/>
            <person name="Zeng Q."/>
            <person name="Gargeya S."/>
            <person name="Fitzgerald M."/>
            <person name="Haas B."/>
            <person name="Abouelleil A."/>
            <person name="Alvarado L."/>
            <person name="Arachchi H.M."/>
            <person name="Berlin A."/>
            <person name="Chapman S.B."/>
            <person name="Goldberg J."/>
            <person name="Griggs A."/>
            <person name="Gujja S."/>
            <person name="Hansen M."/>
            <person name="Howarth C."/>
            <person name="Imamovic A."/>
            <person name="Larimer J."/>
            <person name="McCowen C."/>
            <person name="Montmayeur A."/>
            <person name="Murphy C."/>
            <person name="Neiman D."/>
            <person name="Pearson M."/>
            <person name="Priest M."/>
            <person name="Roberts A."/>
            <person name="Saif S."/>
            <person name="Shea T."/>
            <person name="Sisk P."/>
            <person name="Sykes S."/>
            <person name="Wortman J."/>
            <person name="Nusbaum C."/>
            <person name="Birren B."/>
        </authorList>
    </citation>
    <scope>NUCLEOTIDE SEQUENCE [LARGE SCALE GENOMIC DNA]</scope>
    <source>
        <strain evidence="3 4">ACS-279-V-Col4</strain>
    </source>
</reference>
<dbReference type="AlphaFoldDB" id="K0YQL2"/>
<organism evidence="3 4">
    <name type="scientific">Schaalia turicensis ACS-279-V-Col4</name>
    <dbReference type="NCBI Taxonomy" id="883077"/>
    <lineage>
        <taxon>Bacteria</taxon>
        <taxon>Bacillati</taxon>
        <taxon>Actinomycetota</taxon>
        <taxon>Actinomycetes</taxon>
        <taxon>Actinomycetales</taxon>
        <taxon>Actinomycetaceae</taxon>
        <taxon>Schaalia</taxon>
    </lineage>
</organism>